<accession>F4KYN9</accession>
<dbReference type="KEGG" id="hhy:Halhy_2574"/>
<feature type="domain" description="HTH cro/C1-type" evidence="1">
    <location>
        <begin position="10"/>
        <end position="64"/>
    </location>
</feature>
<dbReference type="CDD" id="cd00093">
    <property type="entry name" value="HTH_XRE"/>
    <property type="match status" value="1"/>
</dbReference>
<keyword evidence="3" id="KW-1185">Reference proteome</keyword>
<evidence type="ECO:0000259" key="1">
    <source>
        <dbReference type="PROSITE" id="PS50943"/>
    </source>
</evidence>
<sequence length="118" mass="13632">MNTTQLGELILFHRKRAGLSREACALLAGVGKTAVYDLEHGKETIRMDTLLKILQVLNIKMQFSSPLMEEYKQKQSEYFEQAIQNSQATQEQIDELAREAKSGWWERNKDRFPGLEDV</sequence>
<dbReference type="OrthoDB" id="9805037at2"/>
<dbReference type="AlphaFoldDB" id="F4KYN9"/>
<reference evidence="2 3" key="1">
    <citation type="journal article" date="2011" name="Stand. Genomic Sci.">
        <title>Complete genome sequence of Haliscomenobacter hydrossis type strain (O).</title>
        <authorList>
            <consortium name="US DOE Joint Genome Institute (JGI-PGF)"/>
            <person name="Daligault H."/>
            <person name="Lapidus A."/>
            <person name="Zeytun A."/>
            <person name="Nolan M."/>
            <person name="Lucas S."/>
            <person name="Del Rio T.G."/>
            <person name="Tice H."/>
            <person name="Cheng J.F."/>
            <person name="Tapia R."/>
            <person name="Han C."/>
            <person name="Goodwin L."/>
            <person name="Pitluck S."/>
            <person name="Liolios K."/>
            <person name="Pagani I."/>
            <person name="Ivanova N."/>
            <person name="Huntemann M."/>
            <person name="Mavromatis K."/>
            <person name="Mikhailova N."/>
            <person name="Pati A."/>
            <person name="Chen A."/>
            <person name="Palaniappan K."/>
            <person name="Land M."/>
            <person name="Hauser L."/>
            <person name="Brambilla E.M."/>
            <person name="Rohde M."/>
            <person name="Verbarg S."/>
            <person name="Goker M."/>
            <person name="Bristow J."/>
            <person name="Eisen J.A."/>
            <person name="Markowitz V."/>
            <person name="Hugenholtz P."/>
            <person name="Kyrpides N.C."/>
            <person name="Klenk H.P."/>
            <person name="Woyke T."/>
        </authorList>
    </citation>
    <scope>NUCLEOTIDE SEQUENCE [LARGE SCALE GENOMIC DNA]</scope>
    <source>
        <strain evidence="3">ATCC 27775 / DSM 1100 / LMG 10767 / O</strain>
    </source>
</reference>
<dbReference type="SMART" id="SM00530">
    <property type="entry name" value="HTH_XRE"/>
    <property type="match status" value="1"/>
</dbReference>
<dbReference type="eggNOG" id="COG1476">
    <property type="taxonomic scope" value="Bacteria"/>
</dbReference>
<dbReference type="PROSITE" id="PS50943">
    <property type="entry name" value="HTH_CROC1"/>
    <property type="match status" value="1"/>
</dbReference>
<dbReference type="InterPro" id="IPR010982">
    <property type="entry name" value="Lambda_DNA-bd_dom_sf"/>
</dbReference>
<dbReference type="Pfam" id="PF01381">
    <property type="entry name" value="HTH_3"/>
    <property type="match status" value="1"/>
</dbReference>
<dbReference type="GO" id="GO:0003677">
    <property type="term" value="F:DNA binding"/>
    <property type="evidence" value="ECO:0007669"/>
    <property type="project" value="InterPro"/>
</dbReference>
<dbReference type="Gene3D" id="1.10.260.40">
    <property type="entry name" value="lambda repressor-like DNA-binding domains"/>
    <property type="match status" value="1"/>
</dbReference>
<gene>
    <name evidence="2" type="ordered locus">Halhy_2574</name>
</gene>
<dbReference type="InterPro" id="IPR001387">
    <property type="entry name" value="Cro/C1-type_HTH"/>
</dbReference>
<proteinExistence type="predicted"/>
<organism evidence="2 3">
    <name type="scientific">Haliscomenobacter hydrossis (strain ATCC 27775 / DSM 1100 / LMG 10767 / O)</name>
    <dbReference type="NCBI Taxonomy" id="760192"/>
    <lineage>
        <taxon>Bacteria</taxon>
        <taxon>Pseudomonadati</taxon>
        <taxon>Bacteroidota</taxon>
        <taxon>Saprospiria</taxon>
        <taxon>Saprospirales</taxon>
        <taxon>Haliscomenobacteraceae</taxon>
        <taxon>Haliscomenobacter</taxon>
    </lineage>
</organism>
<dbReference type="HOGENOM" id="CLU_2069820_0_0_10"/>
<evidence type="ECO:0000313" key="3">
    <source>
        <dbReference type="Proteomes" id="UP000008461"/>
    </source>
</evidence>
<dbReference type="EMBL" id="CP002691">
    <property type="protein sequence ID" value="AEE50445.1"/>
    <property type="molecule type" value="Genomic_DNA"/>
</dbReference>
<dbReference type="RefSeq" id="WP_013764993.1">
    <property type="nucleotide sequence ID" value="NC_015510.1"/>
</dbReference>
<reference key="2">
    <citation type="submission" date="2011-04" db="EMBL/GenBank/DDBJ databases">
        <title>Complete sequence of chromosome of Haliscomenobacter hydrossis DSM 1100.</title>
        <authorList>
            <consortium name="US DOE Joint Genome Institute (JGI-PGF)"/>
            <person name="Lucas S."/>
            <person name="Han J."/>
            <person name="Lapidus A."/>
            <person name="Bruce D."/>
            <person name="Goodwin L."/>
            <person name="Pitluck S."/>
            <person name="Peters L."/>
            <person name="Kyrpides N."/>
            <person name="Mavromatis K."/>
            <person name="Ivanova N."/>
            <person name="Ovchinnikova G."/>
            <person name="Pagani I."/>
            <person name="Daligault H."/>
            <person name="Detter J.C."/>
            <person name="Han C."/>
            <person name="Land M."/>
            <person name="Hauser L."/>
            <person name="Markowitz V."/>
            <person name="Cheng J.-F."/>
            <person name="Hugenholtz P."/>
            <person name="Woyke T."/>
            <person name="Wu D."/>
            <person name="Verbarg S."/>
            <person name="Frueling A."/>
            <person name="Brambilla E."/>
            <person name="Klenk H.-P."/>
            <person name="Eisen J.A."/>
        </authorList>
    </citation>
    <scope>NUCLEOTIDE SEQUENCE</scope>
    <source>
        <strain>DSM 1100</strain>
    </source>
</reference>
<name>F4KYN9_HALH1</name>
<dbReference type="SUPFAM" id="SSF47413">
    <property type="entry name" value="lambda repressor-like DNA-binding domains"/>
    <property type="match status" value="1"/>
</dbReference>
<protein>
    <submittedName>
        <fullName evidence="2">Helix-turn-helix domain protein</fullName>
    </submittedName>
</protein>
<dbReference type="Proteomes" id="UP000008461">
    <property type="component" value="Chromosome"/>
</dbReference>
<evidence type="ECO:0000313" key="2">
    <source>
        <dbReference type="EMBL" id="AEE50445.1"/>
    </source>
</evidence>